<proteinExistence type="predicted"/>
<gene>
    <name evidence="1" type="ORF">ACFP90_22695</name>
</gene>
<comment type="caution">
    <text evidence="1">The sequence shown here is derived from an EMBL/GenBank/DDBJ whole genome shotgun (WGS) entry which is preliminary data.</text>
</comment>
<dbReference type="Proteomes" id="UP001596317">
    <property type="component" value="Unassembled WGS sequence"/>
</dbReference>
<organism evidence="1 2">
    <name type="scientific">Deinococcus multiflagellatus</name>
    <dbReference type="NCBI Taxonomy" id="1656887"/>
    <lineage>
        <taxon>Bacteria</taxon>
        <taxon>Thermotogati</taxon>
        <taxon>Deinococcota</taxon>
        <taxon>Deinococci</taxon>
        <taxon>Deinococcales</taxon>
        <taxon>Deinococcaceae</taxon>
        <taxon>Deinococcus</taxon>
    </lineage>
</organism>
<evidence type="ECO:0000313" key="1">
    <source>
        <dbReference type="EMBL" id="MFC6662854.1"/>
    </source>
</evidence>
<reference evidence="2" key="1">
    <citation type="journal article" date="2019" name="Int. J. Syst. Evol. Microbiol.">
        <title>The Global Catalogue of Microorganisms (GCM) 10K type strain sequencing project: providing services to taxonomists for standard genome sequencing and annotation.</title>
        <authorList>
            <consortium name="The Broad Institute Genomics Platform"/>
            <consortium name="The Broad Institute Genome Sequencing Center for Infectious Disease"/>
            <person name="Wu L."/>
            <person name="Ma J."/>
        </authorList>
    </citation>
    <scope>NUCLEOTIDE SEQUENCE [LARGE SCALE GENOMIC DNA]</scope>
    <source>
        <strain evidence="2">CCUG 63830</strain>
    </source>
</reference>
<name>A0ABW1ZSX6_9DEIO</name>
<accession>A0ABW1ZSX6</accession>
<sequence length="79" mass="9003">MLHAVLRRYAAEHMDETVDALRASLNEGYLDPDDRRVLYGMTKTRLKELAEVGRPLPGNLVLVYRRLKPQAARSRGLQA</sequence>
<protein>
    <submittedName>
        <fullName evidence="1">Uncharacterized protein</fullName>
    </submittedName>
</protein>
<evidence type="ECO:0000313" key="2">
    <source>
        <dbReference type="Proteomes" id="UP001596317"/>
    </source>
</evidence>
<dbReference type="RefSeq" id="WP_380058771.1">
    <property type="nucleotide sequence ID" value="NZ_JBHSWB010000002.1"/>
</dbReference>
<dbReference type="EMBL" id="JBHSWB010000002">
    <property type="protein sequence ID" value="MFC6662854.1"/>
    <property type="molecule type" value="Genomic_DNA"/>
</dbReference>
<keyword evidence="2" id="KW-1185">Reference proteome</keyword>